<gene>
    <name evidence="1" type="ORF">BN2475_1390010</name>
</gene>
<dbReference type="AlphaFoldDB" id="A0A1N7SPP8"/>
<proteinExistence type="predicted"/>
<dbReference type="STRING" id="1247936.BN2475_1390010"/>
<evidence type="ECO:0000313" key="2">
    <source>
        <dbReference type="Proteomes" id="UP000187012"/>
    </source>
</evidence>
<dbReference type="Proteomes" id="UP000187012">
    <property type="component" value="Unassembled WGS sequence"/>
</dbReference>
<protein>
    <submittedName>
        <fullName evidence="1">Uncharacterized protein</fullName>
    </submittedName>
</protein>
<evidence type="ECO:0000313" key="1">
    <source>
        <dbReference type="EMBL" id="SIT49409.1"/>
    </source>
</evidence>
<organism evidence="1 2">
    <name type="scientific">Paraburkholderia ribeironis</name>
    <dbReference type="NCBI Taxonomy" id="1247936"/>
    <lineage>
        <taxon>Bacteria</taxon>
        <taxon>Pseudomonadati</taxon>
        <taxon>Pseudomonadota</taxon>
        <taxon>Betaproteobacteria</taxon>
        <taxon>Burkholderiales</taxon>
        <taxon>Burkholderiaceae</taxon>
        <taxon>Paraburkholderia</taxon>
    </lineage>
</organism>
<accession>A0A1N7SPP8</accession>
<sequence>MQDRSSVGAVNLGKPLTRHRALPVWGQLNFVLKIDNDECCVGELASYRNPKRAIKSCIETLNGHSSVGWQGL</sequence>
<dbReference type="EMBL" id="CYGX02000139">
    <property type="protein sequence ID" value="SIT49409.1"/>
    <property type="molecule type" value="Genomic_DNA"/>
</dbReference>
<reference evidence="1 2" key="1">
    <citation type="submission" date="2016-12" db="EMBL/GenBank/DDBJ databases">
        <authorList>
            <person name="Song W.-J."/>
            <person name="Kurnit D.M."/>
        </authorList>
    </citation>
    <scope>NUCLEOTIDE SEQUENCE [LARGE SCALE GENOMIC DNA]</scope>
    <source>
        <strain evidence="1 2">STM7296</strain>
    </source>
</reference>
<name>A0A1N7SPP8_9BURK</name>
<keyword evidence="2" id="KW-1185">Reference proteome</keyword>